<evidence type="ECO:0000256" key="1">
    <source>
        <dbReference type="SAM" id="MobiDB-lite"/>
    </source>
</evidence>
<feature type="domain" description="DUF4367" evidence="2">
    <location>
        <begin position="297"/>
        <end position="402"/>
    </location>
</feature>
<dbReference type="InterPro" id="IPR025377">
    <property type="entry name" value="DUF4367"/>
</dbReference>
<dbReference type="EMBL" id="UOEU01000484">
    <property type="protein sequence ID" value="VAW33801.1"/>
    <property type="molecule type" value="Genomic_DNA"/>
</dbReference>
<dbReference type="AlphaFoldDB" id="A0A3B0URT6"/>
<reference evidence="3" key="1">
    <citation type="submission" date="2018-06" db="EMBL/GenBank/DDBJ databases">
        <authorList>
            <person name="Zhirakovskaya E."/>
        </authorList>
    </citation>
    <scope>NUCLEOTIDE SEQUENCE</scope>
</reference>
<dbReference type="Pfam" id="PF14285">
    <property type="entry name" value="DUF4367"/>
    <property type="match status" value="1"/>
</dbReference>
<dbReference type="PANTHER" id="PTHR37507:SF2">
    <property type="entry name" value="SPORULATION PROTEIN YDCC"/>
    <property type="match status" value="1"/>
</dbReference>
<dbReference type="PANTHER" id="PTHR37507">
    <property type="entry name" value="SPORULATION PROTEIN YDCC"/>
    <property type="match status" value="1"/>
</dbReference>
<dbReference type="InterPro" id="IPR052944">
    <property type="entry name" value="Sporulation_related"/>
</dbReference>
<proteinExistence type="predicted"/>
<sequence length="403" mass="43013">MQTGKRFLSILLAVLVLAGTAVAIGAFVIPSAEDLLLEAIETTETITDGHAILEVAMDMPEQSMSGTVEVWGRLDVGPNGEPAFRVEVLTADEADLIGTIAVSDGTEFWLWNPAENRVLTGQFEEMYVRLAEEIAGRDFDHNGDHNSGNGRDFDRDHNFDEADVPQTPEEAIAKLLEYFTAERAGSDVVGETAVNSVRLIPIPEQIPDEVRAAGGLLNVWLRDGDSAPVGIEYVGSALGSGVARATFLELNQGIDDAVFTFTIPDGATVINAADLELPERDALEEAAAAEPDFALLTPTSLPDGAILHETTNIQGAIVERYGLDNGRSFTIAQGRTTINLAPNEGGESVTVRGVSGMMYEDAENGSGSGYSRTLLNWSEGEIQYWIGGDLTSAEALAIAESLQ</sequence>
<dbReference type="Gene3D" id="2.50.20.10">
    <property type="entry name" value="Lipoprotein localisation LolA/LolB/LppX"/>
    <property type="match status" value="1"/>
</dbReference>
<accession>A0A3B0URT6</accession>
<gene>
    <name evidence="3" type="ORF">MNBD_CHLOROFLEXI01-1410</name>
</gene>
<feature type="region of interest" description="Disordered" evidence="1">
    <location>
        <begin position="138"/>
        <end position="162"/>
    </location>
</feature>
<evidence type="ECO:0000259" key="2">
    <source>
        <dbReference type="Pfam" id="PF14285"/>
    </source>
</evidence>
<organism evidence="3">
    <name type="scientific">hydrothermal vent metagenome</name>
    <dbReference type="NCBI Taxonomy" id="652676"/>
    <lineage>
        <taxon>unclassified sequences</taxon>
        <taxon>metagenomes</taxon>
        <taxon>ecological metagenomes</taxon>
    </lineage>
</organism>
<name>A0A3B0URT6_9ZZZZ</name>
<protein>
    <recommendedName>
        <fullName evidence="2">DUF4367 domain-containing protein</fullName>
    </recommendedName>
</protein>
<evidence type="ECO:0000313" key="3">
    <source>
        <dbReference type="EMBL" id="VAW33801.1"/>
    </source>
</evidence>
<feature type="compositionally biased region" description="Basic and acidic residues" evidence="1">
    <location>
        <begin position="151"/>
        <end position="160"/>
    </location>
</feature>